<dbReference type="InterPro" id="IPR052820">
    <property type="entry name" value="PhiA_domain"/>
</dbReference>
<evidence type="ECO:0000256" key="1">
    <source>
        <dbReference type="SAM" id="SignalP"/>
    </source>
</evidence>
<dbReference type="OrthoDB" id="5430620at2759"/>
<reference evidence="2 3" key="1">
    <citation type="submission" date="2021-01" db="EMBL/GenBank/DDBJ databases">
        <title>Cercospora kikuchii MAFF 305040 whole genome shotgun sequence.</title>
        <authorList>
            <person name="Kashiwa T."/>
            <person name="Suzuki T."/>
        </authorList>
    </citation>
    <scope>NUCLEOTIDE SEQUENCE [LARGE SCALE GENOMIC DNA]</scope>
    <source>
        <strain evidence="2 3">MAFF 305040</strain>
    </source>
</reference>
<organism evidence="2 3">
    <name type="scientific">Cercospora kikuchii</name>
    <dbReference type="NCBI Taxonomy" id="84275"/>
    <lineage>
        <taxon>Eukaryota</taxon>
        <taxon>Fungi</taxon>
        <taxon>Dikarya</taxon>
        <taxon>Ascomycota</taxon>
        <taxon>Pezizomycotina</taxon>
        <taxon>Dothideomycetes</taxon>
        <taxon>Dothideomycetidae</taxon>
        <taxon>Mycosphaerellales</taxon>
        <taxon>Mycosphaerellaceae</taxon>
        <taxon>Cercospora</taxon>
    </lineage>
</organism>
<feature type="chain" id="PRO_5040429034" description="Cell wall protein PhiA" evidence="1">
    <location>
        <begin position="20"/>
        <end position="192"/>
    </location>
</feature>
<feature type="signal peptide" evidence="1">
    <location>
        <begin position="1"/>
        <end position="19"/>
    </location>
</feature>
<dbReference type="PANTHER" id="PTHR42047">
    <property type="entry name" value="PROTEIN, PUTATIVE (AFU_ORTHOLOGUE AFUA_6G03560)-RELATED"/>
    <property type="match status" value="1"/>
</dbReference>
<gene>
    <name evidence="2" type="ORF">CKM354_000989400</name>
</gene>
<dbReference type="AlphaFoldDB" id="A0A9P3CP67"/>
<proteinExistence type="predicted"/>
<protein>
    <recommendedName>
        <fullName evidence="4">Cell wall protein PhiA</fullName>
    </recommendedName>
</protein>
<dbReference type="Proteomes" id="UP000825890">
    <property type="component" value="Unassembled WGS sequence"/>
</dbReference>
<sequence length="192" mass="20486">MKSFIVAALAANAAAQAAADFPIRYTGTGLDASGVTIKDGIINASGQRFWSGKPAQTACGRQQDPKSAVCESNDKNNKTTIFSYAPSADGSLKLDSTWGHGQKVYVAADGALAFENDGNIPEGGEVLGFLNGNDVLLFESKEWLSCPVEGEEAWQLFAQSKSSRTDCVNTTFKLNRVKETSEGGPWSAFEYI</sequence>
<dbReference type="PANTHER" id="PTHR42047:SF1">
    <property type="entry name" value="PROTEIN, PUTATIVE (AFU_ORTHOLOGUE AFUA_6G03560)-RELATED"/>
    <property type="match status" value="1"/>
</dbReference>
<evidence type="ECO:0008006" key="4">
    <source>
        <dbReference type="Google" id="ProtNLM"/>
    </source>
</evidence>
<keyword evidence="1" id="KW-0732">Signal</keyword>
<dbReference type="EMBL" id="BOLY01000006">
    <property type="protein sequence ID" value="GIZ46782.1"/>
    <property type="molecule type" value="Genomic_DNA"/>
</dbReference>
<comment type="caution">
    <text evidence="2">The sequence shown here is derived from an EMBL/GenBank/DDBJ whole genome shotgun (WGS) entry which is preliminary data.</text>
</comment>
<dbReference type="RefSeq" id="XP_044661269.1">
    <property type="nucleotide sequence ID" value="XM_044805334.1"/>
</dbReference>
<name>A0A9P3CP67_9PEZI</name>
<keyword evidence="3" id="KW-1185">Reference proteome</keyword>
<dbReference type="GeneID" id="68295469"/>
<evidence type="ECO:0000313" key="3">
    <source>
        <dbReference type="Proteomes" id="UP000825890"/>
    </source>
</evidence>
<evidence type="ECO:0000313" key="2">
    <source>
        <dbReference type="EMBL" id="GIZ46782.1"/>
    </source>
</evidence>
<accession>A0A9P3CP67</accession>